<gene>
    <name evidence="3" type="ORF">LSALG_LOCUS39287</name>
</gene>
<evidence type="ECO:0000313" key="4">
    <source>
        <dbReference type="Proteomes" id="UP001177003"/>
    </source>
</evidence>
<feature type="signal peptide" evidence="2">
    <location>
        <begin position="1"/>
        <end position="29"/>
    </location>
</feature>
<name>A0AA35ZZT7_LACSI</name>
<sequence>MQKQSIKVLEAAAMASLVLWLTMVDPCYAIINKNQPAVLPRLILPSLDHSGTRSPGNGCNHSDNGGNHCITPVNGKAFARPHEGGSATNRKMMRQAIGASDQI</sequence>
<feature type="region of interest" description="Disordered" evidence="1">
    <location>
        <begin position="51"/>
        <end position="103"/>
    </location>
</feature>
<reference evidence="3" key="1">
    <citation type="submission" date="2023-04" db="EMBL/GenBank/DDBJ databases">
        <authorList>
            <person name="Vijverberg K."/>
            <person name="Xiong W."/>
            <person name="Schranz E."/>
        </authorList>
    </citation>
    <scope>NUCLEOTIDE SEQUENCE</scope>
</reference>
<organism evidence="3 4">
    <name type="scientific">Lactuca saligna</name>
    <name type="common">Willowleaf lettuce</name>
    <dbReference type="NCBI Taxonomy" id="75948"/>
    <lineage>
        <taxon>Eukaryota</taxon>
        <taxon>Viridiplantae</taxon>
        <taxon>Streptophyta</taxon>
        <taxon>Embryophyta</taxon>
        <taxon>Tracheophyta</taxon>
        <taxon>Spermatophyta</taxon>
        <taxon>Magnoliopsida</taxon>
        <taxon>eudicotyledons</taxon>
        <taxon>Gunneridae</taxon>
        <taxon>Pentapetalae</taxon>
        <taxon>asterids</taxon>
        <taxon>campanulids</taxon>
        <taxon>Asterales</taxon>
        <taxon>Asteraceae</taxon>
        <taxon>Cichorioideae</taxon>
        <taxon>Cichorieae</taxon>
        <taxon>Lactucinae</taxon>
        <taxon>Lactuca</taxon>
    </lineage>
</organism>
<keyword evidence="4" id="KW-1185">Reference proteome</keyword>
<feature type="chain" id="PRO_5041335355" description="Secreted protein" evidence="2">
    <location>
        <begin position="30"/>
        <end position="103"/>
    </location>
</feature>
<dbReference type="Proteomes" id="UP001177003">
    <property type="component" value="Chromosome 9"/>
</dbReference>
<proteinExistence type="predicted"/>
<protein>
    <recommendedName>
        <fullName evidence="5">Secreted protein</fullName>
    </recommendedName>
</protein>
<feature type="compositionally biased region" description="Polar residues" evidence="1">
    <location>
        <begin position="52"/>
        <end position="65"/>
    </location>
</feature>
<evidence type="ECO:0000313" key="3">
    <source>
        <dbReference type="EMBL" id="CAI9300667.1"/>
    </source>
</evidence>
<evidence type="ECO:0000256" key="1">
    <source>
        <dbReference type="SAM" id="MobiDB-lite"/>
    </source>
</evidence>
<dbReference type="AlphaFoldDB" id="A0AA35ZZT7"/>
<dbReference type="EMBL" id="OX465085">
    <property type="protein sequence ID" value="CAI9300667.1"/>
    <property type="molecule type" value="Genomic_DNA"/>
</dbReference>
<accession>A0AA35ZZT7</accession>
<keyword evidence="2" id="KW-0732">Signal</keyword>
<evidence type="ECO:0000256" key="2">
    <source>
        <dbReference type="SAM" id="SignalP"/>
    </source>
</evidence>
<evidence type="ECO:0008006" key="5">
    <source>
        <dbReference type="Google" id="ProtNLM"/>
    </source>
</evidence>